<keyword evidence="2" id="KW-1185">Reference proteome</keyword>
<organism evidence="1 2">
    <name type="scientific">Corynebacterium riegelii</name>
    <dbReference type="NCBI Taxonomy" id="156976"/>
    <lineage>
        <taxon>Bacteria</taxon>
        <taxon>Bacillati</taxon>
        <taxon>Actinomycetota</taxon>
        <taxon>Actinomycetes</taxon>
        <taxon>Mycobacteriales</taxon>
        <taxon>Corynebacteriaceae</taxon>
        <taxon>Corynebacterium</taxon>
    </lineage>
</organism>
<evidence type="ECO:0000313" key="1">
    <source>
        <dbReference type="EMBL" id="AKV58963.1"/>
    </source>
</evidence>
<reference evidence="1 2" key="1">
    <citation type="submission" date="2015-08" db="EMBL/GenBank/DDBJ databases">
        <authorList>
            <person name="Babu N.S."/>
            <person name="Beckwith C.J."/>
            <person name="Beseler K.G."/>
            <person name="Brison A."/>
            <person name="Carone J.V."/>
            <person name="Caskin T.P."/>
            <person name="Diamond M."/>
            <person name="Durham M.E."/>
            <person name="Foxe J.M."/>
            <person name="Go M."/>
            <person name="Henderson B.A."/>
            <person name="Jones I.B."/>
            <person name="McGettigan J.A."/>
            <person name="Micheletti S.J."/>
            <person name="Nasrallah M.E."/>
            <person name="Ortiz D."/>
            <person name="Piller C.R."/>
            <person name="Privatt S.R."/>
            <person name="Schneider S.L."/>
            <person name="Sharp S."/>
            <person name="Smith T.C."/>
            <person name="Stanton J.D."/>
            <person name="Ullery H.E."/>
            <person name="Wilson R.J."/>
            <person name="Serrano M.G."/>
            <person name="Buck G."/>
            <person name="Lee V."/>
            <person name="Wang Y."/>
            <person name="Carvalho R."/>
            <person name="Voegtly L."/>
            <person name="Shi R."/>
            <person name="Duckworth R."/>
            <person name="Johnson A."/>
            <person name="Loviza R."/>
            <person name="Walstead R."/>
            <person name="Shah Z."/>
            <person name="Kiflezghi M."/>
            <person name="Wade K."/>
            <person name="Ball S.L."/>
            <person name="Bradley K.W."/>
            <person name="Asai D.J."/>
            <person name="Bowman C.A."/>
            <person name="Russell D.A."/>
            <person name="Pope W.H."/>
            <person name="Jacobs-Sera D."/>
            <person name="Hendrix R.W."/>
            <person name="Hatfull G.F."/>
        </authorList>
    </citation>
    <scope>NUCLEOTIDE SEQUENCE [LARGE SCALE GENOMIC DNA]</scope>
    <source>
        <strain evidence="1 2">PUDD_83A45</strain>
    </source>
</reference>
<dbReference type="PATRIC" id="fig|156976.3.peg.1411"/>
<name>A0A0K1RC43_9CORY</name>
<accession>A0A0K1RC43</accession>
<dbReference type="Proteomes" id="UP000060016">
    <property type="component" value="Chromosome"/>
</dbReference>
<gene>
    <name evidence="1" type="ORF">AK829_07075</name>
</gene>
<protein>
    <submittedName>
        <fullName evidence="1">Uncharacterized protein</fullName>
    </submittedName>
</protein>
<sequence>MYFPAPGYQHMKVLIPRATLPDVPRAPGALRGSGMRAVPADPISPLVRQALDAAFGHRDPATLTGALFDLGVRSHIRARRRTAPNVHKFQIISSHARDNGEFFGSVSVGERRYAYAARIQDGRLVSFKVL</sequence>
<evidence type="ECO:0000313" key="2">
    <source>
        <dbReference type="Proteomes" id="UP000060016"/>
    </source>
</evidence>
<dbReference type="AlphaFoldDB" id="A0A0K1RC43"/>
<proteinExistence type="predicted"/>
<dbReference type="EMBL" id="CP012342">
    <property type="protein sequence ID" value="AKV58963.1"/>
    <property type="molecule type" value="Genomic_DNA"/>
</dbReference>
<dbReference type="KEGG" id="crie:AK829_07075"/>
<dbReference type="STRING" id="156976.AK829_07075"/>